<dbReference type="InterPro" id="IPR010987">
    <property type="entry name" value="Glutathione-S-Trfase_C-like"/>
</dbReference>
<dbReference type="InterPro" id="IPR005955">
    <property type="entry name" value="GST_Zeta"/>
</dbReference>
<dbReference type="PROSITE" id="PS50405">
    <property type="entry name" value="GST_CTER"/>
    <property type="match status" value="1"/>
</dbReference>
<dbReference type="InterPro" id="IPR036249">
    <property type="entry name" value="Thioredoxin-like_sf"/>
</dbReference>
<comment type="caution">
    <text evidence="4">The sequence shown here is derived from an EMBL/GenBank/DDBJ whole genome shotgun (WGS) entry which is preliminary data.</text>
</comment>
<keyword evidence="5" id="KW-1185">Reference proteome</keyword>
<evidence type="ECO:0000313" key="5">
    <source>
        <dbReference type="Proteomes" id="UP000814385"/>
    </source>
</evidence>
<dbReference type="InterPro" id="IPR004045">
    <property type="entry name" value="Glutathione_S-Trfase_N"/>
</dbReference>
<dbReference type="EC" id="5.2.1.2" evidence="4"/>
<dbReference type="Gene3D" id="1.20.1050.10">
    <property type="match status" value="1"/>
</dbReference>
<comment type="similarity">
    <text evidence="1">Belongs to the GST superfamily. Zeta family.</text>
</comment>
<keyword evidence="4" id="KW-0413">Isomerase</keyword>
<gene>
    <name evidence="4" type="primary">maiA</name>
    <name evidence="4" type="ORF">HOP52_03200</name>
</gene>
<dbReference type="SFLD" id="SFLDG00358">
    <property type="entry name" value="Main_(cytGST)"/>
    <property type="match status" value="1"/>
</dbReference>
<dbReference type="NCBIfam" id="TIGR01262">
    <property type="entry name" value="maiA"/>
    <property type="match status" value="1"/>
</dbReference>
<organism evidence="4 5">
    <name type="scientific">Billgrantia campisalis</name>
    <dbReference type="NCBI Taxonomy" id="74661"/>
    <lineage>
        <taxon>Bacteria</taxon>
        <taxon>Pseudomonadati</taxon>
        <taxon>Pseudomonadota</taxon>
        <taxon>Gammaproteobacteria</taxon>
        <taxon>Oceanospirillales</taxon>
        <taxon>Halomonadaceae</taxon>
        <taxon>Billgrantia</taxon>
    </lineage>
</organism>
<dbReference type="InterPro" id="IPR034333">
    <property type="entry name" value="GST_Zeta_N"/>
</dbReference>
<sequence>MTTLYGYFRSSAAYRVRIALNLKGLDYDQAPVNLVKGEQRGQENLDRNPQGLVPTLETDDGVQLTQSLAICEYLEERYPEPALLPTDAEGRARVRSLAQLIACEIHPLNNLKVLKYLVGELGVDEAAKLAWYRHWITEGFAALEARLAGEDATGDFCHGDTPALADLCLVPQVFNAERFECDLSAYPTIQRIVANCRALDAFHRASPAEQPDAG</sequence>
<dbReference type="Pfam" id="PF13417">
    <property type="entry name" value="GST_N_3"/>
    <property type="match status" value="1"/>
</dbReference>
<dbReference type="InterPro" id="IPR040079">
    <property type="entry name" value="Glutathione_S-Trfase"/>
</dbReference>
<dbReference type="RefSeq" id="WP_238975820.1">
    <property type="nucleotide sequence ID" value="NZ_JABFUC010000002.1"/>
</dbReference>
<proteinExistence type="inferred from homology"/>
<dbReference type="GO" id="GO:0016034">
    <property type="term" value="F:maleylacetoacetate isomerase activity"/>
    <property type="evidence" value="ECO:0007669"/>
    <property type="project" value="UniProtKB-EC"/>
</dbReference>
<accession>A0ABS9P4T4</accession>
<evidence type="ECO:0000313" key="4">
    <source>
        <dbReference type="EMBL" id="MCG6656783.1"/>
    </source>
</evidence>
<name>A0ABS9P4T4_9GAMM</name>
<dbReference type="EMBL" id="JABFUC010000002">
    <property type="protein sequence ID" value="MCG6656783.1"/>
    <property type="molecule type" value="Genomic_DNA"/>
</dbReference>
<evidence type="ECO:0000259" key="3">
    <source>
        <dbReference type="PROSITE" id="PS50405"/>
    </source>
</evidence>
<dbReference type="InterPro" id="IPR034330">
    <property type="entry name" value="GST_Zeta_C"/>
</dbReference>
<dbReference type="PROSITE" id="PS50404">
    <property type="entry name" value="GST_NTER"/>
    <property type="match status" value="1"/>
</dbReference>
<dbReference type="CDD" id="cd03191">
    <property type="entry name" value="GST_C_Zeta"/>
    <property type="match status" value="1"/>
</dbReference>
<dbReference type="SFLD" id="SFLDS00019">
    <property type="entry name" value="Glutathione_Transferase_(cytos"/>
    <property type="match status" value="1"/>
</dbReference>
<dbReference type="PANTHER" id="PTHR42673">
    <property type="entry name" value="MALEYLACETOACETATE ISOMERASE"/>
    <property type="match status" value="1"/>
</dbReference>
<dbReference type="SUPFAM" id="SSF52833">
    <property type="entry name" value="Thioredoxin-like"/>
    <property type="match status" value="1"/>
</dbReference>
<feature type="domain" description="GST C-terminal" evidence="3">
    <location>
        <begin position="87"/>
        <end position="214"/>
    </location>
</feature>
<reference evidence="4 5" key="1">
    <citation type="submission" date="2020-05" db="EMBL/GenBank/DDBJ databases">
        <title>Comparative genomic analysis of denitrifying bacteria from Halomonas genus.</title>
        <authorList>
            <person name="Wang L."/>
            <person name="Shao Z."/>
        </authorList>
    </citation>
    <scope>NUCLEOTIDE SEQUENCE [LARGE SCALE GENOMIC DNA]</scope>
    <source>
        <strain evidence="4 5">A4</strain>
    </source>
</reference>
<evidence type="ECO:0000259" key="2">
    <source>
        <dbReference type="PROSITE" id="PS50404"/>
    </source>
</evidence>
<dbReference type="Gene3D" id="3.40.30.10">
    <property type="entry name" value="Glutaredoxin"/>
    <property type="match status" value="1"/>
</dbReference>
<dbReference type="CDD" id="cd03042">
    <property type="entry name" value="GST_N_Zeta"/>
    <property type="match status" value="1"/>
</dbReference>
<dbReference type="PANTHER" id="PTHR42673:SF21">
    <property type="entry name" value="GLUTATHIONE S-TRANSFERASE YFCF"/>
    <property type="match status" value="1"/>
</dbReference>
<feature type="domain" description="GST N-terminal" evidence="2">
    <location>
        <begin position="1"/>
        <end position="82"/>
    </location>
</feature>
<dbReference type="InterPro" id="IPR036282">
    <property type="entry name" value="Glutathione-S-Trfase_C_sf"/>
</dbReference>
<dbReference type="SUPFAM" id="SSF47616">
    <property type="entry name" value="GST C-terminal domain-like"/>
    <property type="match status" value="1"/>
</dbReference>
<evidence type="ECO:0000256" key="1">
    <source>
        <dbReference type="ARBA" id="ARBA00010007"/>
    </source>
</evidence>
<dbReference type="Proteomes" id="UP000814385">
    <property type="component" value="Unassembled WGS sequence"/>
</dbReference>
<protein>
    <submittedName>
        <fullName evidence="4">Maleylacetoacetate isomerase</fullName>
        <ecNumber evidence="4">5.2.1.2</ecNumber>
    </submittedName>
</protein>